<gene>
    <name evidence="1" type="ORF">PIB30_025355</name>
</gene>
<evidence type="ECO:0000313" key="2">
    <source>
        <dbReference type="Proteomes" id="UP001341840"/>
    </source>
</evidence>
<proteinExistence type="predicted"/>
<protein>
    <submittedName>
        <fullName evidence="1">Uncharacterized protein</fullName>
    </submittedName>
</protein>
<comment type="caution">
    <text evidence="1">The sequence shown here is derived from an EMBL/GenBank/DDBJ whole genome shotgun (WGS) entry which is preliminary data.</text>
</comment>
<reference evidence="1 2" key="1">
    <citation type="journal article" date="2023" name="Plants (Basel)">
        <title>Bridging the Gap: Combining Genomics and Transcriptomics Approaches to Understand Stylosanthes scabra, an Orphan Legume from the Brazilian Caatinga.</title>
        <authorList>
            <person name="Ferreira-Neto J.R.C."/>
            <person name="da Silva M.D."/>
            <person name="Binneck E."/>
            <person name="de Melo N.F."/>
            <person name="da Silva R.H."/>
            <person name="de Melo A.L.T.M."/>
            <person name="Pandolfi V."/>
            <person name="Bustamante F.O."/>
            <person name="Brasileiro-Vidal A.C."/>
            <person name="Benko-Iseppon A.M."/>
        </authorList>
    </citation>
    <scope>NUCLEOTIDE SEQUENCE [LARGE SCALE GENOMIC DNA]</scope>
    <source>
        <tissue evidence="1">Leaves</tissue>
    </source>
</reference>
<keyword evidence="2" id="KW-1185">Reference proteome</keyword>
<name>A0ABU6YAJ9_9FABA</name>
<organism evidence="1 2">
    <name type="scientific">Stylosanthes scabra</name>
    <dbReference type="NCBI Taxonomy" id="79078"/>
    <lineage>
        <taxon>Eukaryota</taxon>
        <taxon>Viridiplantae</taxon>
        <taxon>Streptophyta</taxon>
        <taxon>Embryophyta</taxon>
        <taxon>Tracheophyta</taxon>
        <taxon>Spermatophyta</taxon>
        <taxon>Magnoliopsida</taxon>
        <taxon>eudicotyledons</taxon>
        <taxon>Gunneridae</taxon>
        <taxon>Pentapetalae</taxon>
        <taxon>rosids</taxon>
        <taxon>fabids</taxon>
        <taxon>Fabales</taxon>
        <taxon>Fabaceae</taxon>
        <taxon>Papilionoideae</taxon>
        <taxon>50 kb inversion clade</taxon>
        <taxon>dalbergioids sensu lato</taxon>
        <taxon>Dalbergieae</taxon>
        <taxon>Pterocarpus clade</taxon>
        <taxon>Stylosanthes</taxon>
    </lineage>
</organism>
<dbReference type="Proteomes" id="UP001341840">
    <property type="component" value="Unassembled WGS sequence"/>
</dbReference>
<accession>A0ABU6YAJ9</accession>
<dbReference type="EMBL" id="JASCZI010241748">
    <property type="protein sequence ID" value="MED6206294.1"/>
    <property type="molecule type" value="Genomic_DNA"/>
</dbReference>
<sequence length="118" mass="14014">MASDTQPQTQKSKEPKTSLKIYSRDYDTIIEDLKDTFNPEKILFPFAVEDKLHCFVSPLMEKEEAKKAMTFFPSTKKHELIIKEDMNIARFRRSTRFRNDPKVGSKKLNFTHWKKYHA</sequence>
<evidence type="ECO:0000313" key="1">
    <source>
        <dbReference type="EMBL" id="MED6206294.1"/>
    </source>
</evidence>